<dbReference type="PROSITE" id="PS50110">
    <property type="entry name" value="RESPONSE_REGULATORY"/>
    <property type="match status" value="1"/>
</dbReference>
<keyword evidence="9" id="KW-0808">Transferase</keyword>
<dbReference type="AlphaFoldDB" id="A0A415DYR4"/>
<dbReference type="GO" id="GO:0000155">
    <property type="term" value="F:phosphorelay sensor kinase activity"/>
    <property type="evidence" value="ECO:0007669"/>
    <property type="project" value="InterPro"/>
</dbReference>
<dbReference type="InterPro" id="IPR033479">
    <property type="entry name" value="dCache_1"/>
</dbReference>
<comment type="caution">
    <text evidence="19">The sequence shown here is derived from an EMBL/GenBank/DDBJ whole genome shotgun (WGS) entry which is preliminary data.</text>
</comment>
<evidence type="ECO:0000313" key="19">
    <source>
        <dbReference type="EMBL" id="RHJ86004.1"/>
    </source>
</evidence>
<dbReference type="PANTHER" id="PTHR45339">
    <property type="entry name" value="HYBRID SIGNAL TRANSDUCTION HISTIDINE KINASE J"/>
    <property type="match status" value="1"/>
</dbReference>
<dbReference type="SUPFAM" id="SSF47384">
    <property type="entry name" value="Homodimeric domain of signal transducing histidine kinase"/>
    <property type="match status" value="1"/>
</dbReference>
<keyword evidence="7 15" id="KW-0597">Phosphoprotein</keyword>
<dbReference type="Proteomes" id="UP000284841">
    <property type="component" value="Unassembled WGS sequence"/>
</dbReference>
<reference evidence="19 20" key="1">
    <citation type="submission" date="2018-08" db="EMBL/GenBank/DDBJ databases">
        <title>A genome reference for cultivated species of the human gut microbiota.</title>
        <authorList>
            <person name="Zou Y."/>
            <person name="Xue W."/>
            <person name="Luo G."/>
        </authorList>
    </citation>
    <scope>NUCLEOTIDE SEQUENCE [LARGE SCALE GENOMIC DNA]</scope>
    <source>
        <strain evidence="19 20">AM07-24</strain>
    </source>
</reference>
<dbReference type="InterPro" id="IPR036890">
    <property type="entry name" value="HATPase_C_sf"/>
</dbReference>
<evidence type="ECO:0000256" key="5">
    <source>
        <dbReference type="ARBA" id="ARBA00018672"/>
    </source>
</evidence>
<dbReference type="Gene3D" id="1.10.287.130">
    <property type="match status" value="1"/>
</dbReference>
<comment type="catalytic activity">
    <reaction evidence="1">
        <text>ATP + protein L-histidine = ADP + protein N-phospho-L-histidine.</text>
        <dbReference type="EC" id="2.7.13.3"/>
    </reaction>
</comment>
<dbReference type="SMART" id="SM00388">
    <property type="entry name" value="HisKA"/>
    <property type="match status" value="1"/>
</dbReference>
<dbReference type="STRING" id="1776384.GCA_900086585_01745"/>
<evidence type="ECO:0000256" key="12">
    <source>
        <dbReference type="ARBA" id="ARBA00023136"/>
    </source>
</evidence>
<evidence type="ECO:0000256" key="11">
    <source>
        <dbReference type="ARBA" id="ARBA00023012"/>
    </source>
</evidence>
<evidence type="ECO:0000256" key="13">
    <source>
        <dbReference type="ARBA" id="ARBA00024867"/>
    </source>
</evidence>
<dbReference type="OrthoDB" id="9804263at2"/>
<dbReference type="InterPro" id="IPR003594">
    <property type="entry name" value="HATPase_dom"/>
</dbReference>
<dbReference type="InterPro" id="IPR036097">
    <property type="entry name" value="HisK_dim/P_sf"/>
</dbReference>
<dbReference type="SMART" id="SM00448">
    <property type="entry name" value="REC"/>
    <property type="match status" value="1"/>
</dbReference>
<name>A0A415DYR4_9FIRM</name>
<keyword evidence="12 16" id="KW-0472">Membrane</keyword>
<dbReference type="Gene3D" id="3.30.450.20">
    <property type="entry name" value="PAS domain"/>
    <property type="match status" value="1"/>
</dbReference>
<evidence type="ECO:0000259" key="18">
    <source>
        <dbReference type="PROSITE" id="PS50110"/>
    </source>
</evidence>
<evidence type="ECO:0000256" key="3">
    <source>
        <dbReference type="ARBA" id="ARBA00006402"/>
    </source>
</evidence>
<comment type="function">
    <text evidence="13">May play the central regulatory role in sporulation. It may be an element of the effector pathway responsible for the activation of sporulation genes in response to nutritional stress. Spo0A may act in concert with spo0H (a sigma factor) to control the expression of some genes that are critical to the sporulation process.</text>
</comment>
<dbReference type="Gene3D" id="3.40.50.2300">
    <property type="match status" value="1"/>
</dbReference>
<feature type="transmembrane region" description="Helical" evidence="16">
    <location>
        <begin position="12"/>
        <end position="35"/>
    </location>
</feature>
<keyword evidence="10 16" id="KW-1133">Transmembrane helix</keyword>
<protein>
    <recommendedName>
        <fullName evidence="14">Circadian input-output histidine kinase CikA</fullName>
        <ecNumber evidence="4">2.7.13.3</ecNumber>
    </recommendedName>
    <alternativeName>
        <fullName evidence="5">Stage 0 sporulation protein A homolog</fullName>
    </alternativeName>
</protein>
<evidence type="ECO:0000256" key="8">
    <source>
        <dbReference type="ARBA" id="ARBA00022692"/>
    </source>
</evidence>
<evidence type="ECO:0000256" key="9">
    <source>
        <dbReference type="ARBA" id="ARBA00022777"/>
    </source>
</evidence>
<dbReference type="PROSITE" id="PS50109">
    <property type="entry name" value="HIS_KIN"/>
    <property type="match status" value="1"/>
</dbReference>
<keyword evidence="11" id="KW-0902">Two-component regulatory system</keyword>
<dbReference type="CDD" id="cd12914">
    <property type="entry name" value="PDC1_DGC_like"/>
    <property type="match status" value="1"/>
</dbReference>
<dbReference type="Pfam" id="PF02743">
    <property type="entry name" value="dCache_1"/>
    <property type="match status" value="1"/>
</dbReference>
<dbReference type="InterPro" id="IPR001789">
    <property type="entry name" value="Sig_transdc_resp-reg_receiver"/>
</dbReference>
<comment type="subcellular location">
    <subcellularLocation>
        <location evidence="2">Cell membrane</location>
        <topology evidence="2">Multi-pass membrane protein</topology>
    </subcellularLocation>
</comment>
<dbReference type="FunFam" id="3.30.565.10:FF:000010">
    <property type="entry name" value="Sensor histidine kinase RcsC"/>
    <property type="match status" value="1"/>
</dbReference>
<dbReference type="Pfam" id="PF00072">
    <property type="entry name" value="Response_reg"/>
    <property type="match status" value="1"/>
</dbReference>
<organism evidence="19 20">
    <name type="scientific">Emergencia timonensis</name>
    <dbReference type="NCBI Taxonomy" id="1776384"/>
    <lineage>
        <taxon>Bacteria</taxon>
        <taxon>Bacillati</taxon>
        <taxon>Bacillota</taxon>
        <taxon>Clostridia</taxon>
        <taxon>Peptostreptococcales</taxon>
        <taxon>Anaerovoracaceae</taxon>
        <taxon>Emergencia</taxon>
    </lineage>
</organism>
<dbReference type="EC" id="2.7.13.3" evidence="4"/>
<feature type="transmembrane region" description="Helical" evidence="16">
    <location>
        <begin position="295"/>
        <end position="314"/>
    </location>
</feature>
<evidence type="ECO:0000256" key="10">
    <source>
        <dbReference type="ARBA" id="ARBA00022989"/>
    </source>
</evidence>
<dbReference type="CDD" id="cd00082">
    <property type="entry name" value="HisKA"/>
    <property type="match status" value="1"/>
</dbReference>
<evidence type="ECO:0000259" key="17">
    <source>
        <dbReference type="PROSITE" id="PS50109"/>
    </source>
</evidence>
<dbReference type="SUPFAM" id="SSF55874">
    <property type="entry name" value="ATPase domain of HSP90 chaperone/DNA topoisomerase II/histidine kinase"/>
    <property type="match status" value="1"/>
</dbReference>
<accession>A0A415DYR4</accession>
<dbReference type="SMART" id="SM00387">
    <property type="entry name" value="HATPase_c"/>
    <property type="match status" value="1"/>
</dbReference>
<sequence length="822" mass="91800">MKVNHPMKNQRHFFFIIAALLTVVILFGIFAISYIQRFDKTLQAENRVMMAEVADNIAAYTKMVVKDTQNSLQTIGNTFLVIPEEKRNAYLTDIVETQGFVFAGFADTDGNLKATEPSRNEDISDQPYFKKAIKGQFAISGIVRYIFTSQAASGIILAVPVKDQRGEVSGVMTAMLSISKLQEALGTESFGGEGYSYIIDRDGNLVMRNKSMDYNNLFRVLENVEIKTGGSAGQIRENILAGKSGTILYDQLGTERFGYYCPLGLNGWTIVNIVPKDVITAKTDMLTKELMRTGIGAIIIFLILLAAAGVIWIVSQNQRHAAEAKSIFLANISHEIRTPMNAIVGMGELLMRSDLNNRQKEYVRSILSSGRGLLTIINDVLDMSKFEAGKFTILNERYQTETLLYDVAFLAAVRIEDKPIRFLLDVDKTVPEQMIGDMTRIKQVLINIVGNAVKFTEEGYVKLSLHCEREGKRIILVMAVEDTGIGIKKQDMDKLFESFNQIDSSYNHGKEGTGLGLAIASSLCRIMGGDITVESEYGAGSVFTARIEQTAAGEKPLMEIAGKKLPRILIYEESESLREYYTFYLQELGLDYEVCADYRYFQEALSEGSYDLVMADRETIHEKLADQLDTGGKLVTLLKIQEHALMSDEPENAAIFVPLFGIQLVSLLKGVKAERIESEGKVAEMPVLPHVRILIVDDNDLNLQIAEALLQTFEMKIDCAGSGREAIEAVSCRDYDLIFMDYMMPEMDGIKTMKKIRGLPGDQYEKLPIVVLTADATSSAKDRLLAEGFDDYLTKPINIEETGRLLTKWLCDLNEQRSRTED</sequence>
<evidence type="ECO:0000256" key="14">
    <source>
        <dbReference type="ARBA" id="ARBA00074306"/>
    </source>
</evidence>
<evidence type="ECO:0000256" key="2">
    <source>
        <dbReference type="ARBA" id="ARBA00004651"/>
    </source>
</evidence>
<dbReference type="RefSeq" id="WP_118336137.1">
    <property type="nucleotide sequence ID" value="NZ_AP025567.1"/>
</dbReference>
<dbReference type="CDD" id="cd16922">
    <property type="entry name" value="HATPase_EvgS-ArcB-TorS-like"/>
    <property type="match status" value="1"/>
</dbReference>
<dbReference type="EMBL" id="QRMS01000004">
    <property type="protein sequence ID" value="RHJ86004.1"/>
    <property type="molecule type" value="Genomic_DNA"/>
</dbReference>
<gene>
    <name evidence="19" type="ORF">DW099_14290</name>
</gene>
<evidence type="ECO:0000256" key="6">
    <source>
        <dbReference type="ARBA" id="ARBA00022475"/>
    </source>
</evidence>
<evidence type="ECO:0000256" key="15">
    <source>
        <dbReference type="PROSITE-ProRule" id="PRU00169"/>
    </source>
</evidence>
<dbReference type="InterPro" id="IPR011006">
    <property type="entry name" value="CheY-like_superfamily"/>
</dbReference>
<dbReference type="PANTHER" id="PTHR45339:SF1">
    <property type="entry name" value="HYBRID SIGNAL TRANSDUCTION HISTIDINE KINASE J"/>
    <property type="match status" value="1"/>
</dbReference>
<evidence type="ECO:0000256" key="1">
    <source>
        <dbReference type="ARBA" id="ARBA00000085"/>
    </source>
</evidence>
<evidence type="ECO:0000256" key="7">
    <source>
        <dbReference type="ARBA" id="ARBA00022553"/>
    </source>
</evidence>
<evidence type="ECO:0000256" key="16">
    <source>
        <dbReference type="SAM" id="Phobius"/>
    </source>
</evidence>
<keyword evidence="8 16" id="KW-0812">Transmembrane</keyword>
<evidence type="ECO:0000256" key="4">
    <source>
        <dbReference type="ARBA" id="ARBA00012438"/>
    </source>
</evidence>
<dbReference type="InterPro" id="IPR003661">
    <property type="entry name" value="HisK_dim/P_dom"/>
</dbReference>
<feature type="domain" description="Histidine kinase" evidence="17">
    <location>
        <begin position="331"/>
        <end position="551"/>
    </location>
</feature>
<keyword evidence="20" id="KW-1185">Reference proteome</keyword>
<dbReference type="Pfam" id="PF00512">
    <property type="entry name" value="HisKA"/>
    <property type="match status" value="1"/>
</dbReference>
<dbReference type="SUPFAM" id="SSF52172">
    <property type="entry name" value="CheY-like"/>
    <property type="match status" value="2"/>
</dbReference>
<keyword evidence="9" id="KW-0418">Kinase</keyword>
<dbReference type="InterPro" id="IPR005467">
    <property type="entry name" value="His_kinase_dom"/>
</dbReference>
<dbReference type="CDD" id="cd12912">
    <property type="entry name" value="PDC2_MCP_like"/>
    <property type="match status" value="1"/>
</dbReference>
<proteinExistence type="inferred from homology"/>
<dbReference type="CDD" id="cd17546">
    <property type="entry name" value="REC_hyHK_CKI1_RcsC-like"/>
    <property type="match status" value="1"/>
</dbReference>
<dbReference type="GO" id="GO:0005886">
    <property type="term" value="C:plasma membrane"/>
    <property type="evidence" value="ECO:0007669"/>
    <property type="project" value="UniProtKB-SubCell"/>
</dbReference>
<keyword evidence="6" id="KW-1003">Cell membrane</keyword>
<feature type="domain" description="Response regulatory" evidence="18">
    <location>
        <begin position="692"/>
        <end position="810"/>
    </location>
</feature>
<dbReference type="Gene3D" id="3.30.565.10">
    <property type="entry name" value="Histidine kinase-like ATPase, C-terminal domain"/>
    <property type="match status" value="1"/>
</dbReference>
<dbReference type="InterPro" id="IPR004358">
    <property type="entry name" value="Sig_transdc_His_kin-like_C"/>
</dbReference>
<dbReference type="Pfam" id="PF02518">
    <property type="entry name" value="HATPase_c"/>
    <property type="match status" value="1"/>
</dbReference>
<evidence type="ECO:0000313" key="20">
    <source>
        <dbReference type="Proteomes" id="UP000284841"/>
    </source>
</evidence>
<dbReference type="PRINTS" id="PR00344">
    <property type="entry name" value="BCTRLSENSOR"/>
</dbReference>
<feature type="modified residue" description="4-aspartylphosphate" evidence="15">
    <location>
        <position position="741"/>
    </location>
</feature>
<dbReference type="SUPFAM" id="SSF103190">
    <property type="entry name" value="Sensory domain-like"/>
    <property type="match status" value="1"/>
</dbReference>
<comment type="similarity">
    <text evidence="3">In the N-terminal section; belongs to the phytochrome family.</text>
</comment>
<dbReference type="InterPro" id="IPR029151">
    <property type="entry name" value="Sensor-like_sf"/>
</dbReference>